<dbReference type="Pfam" id="PF00465">
    <property type="entry name" value="Fe-ADH"/>
    <property type="match status" value="1"/>
</dbReference>
<dbReference type="SUPFAM" id="SSF56796">
    <property type="entry name" value="Dehydroquinate synthase-like"/>
    <property type="match status" value="1"/>
</dbReference>
<proteinExistence type="inferred from homology"/>
<dbReference type="InterPro" id="IPR018211">
    <property type="entry name" value="ADH_Fe_CS"/>
</dbReference>
<dbReference type="EMBL" id="UINC01192953">
    <property type="protein sequence ID" value="SVE08333.1"/>
    <property type="molecule type" value="Genomic_DNA"/>
</dbReference>
<organism evidence="6">
    <name type="scientific">marine metagenome</name>
    <dbReference type="NCBI Taxonomy" id="408172"/>
    <lineage>
        <taxon>unclassified sequences</taxon>
        <taxon>metagenomes</taxon>
        <taxon>ecological metagenomes</taxon>
    </lineage>
</organism>
<dbReference type="Pfam" id="PF25137">
    <property type="entry name" value="ADH_Fe_C"/>
    <property type="match status" value="1"/>
</dbReference>
<protein>
    <submittedName>
        <fullName evidence="6">Uncharacterized protein</fullName>
    </submittedName>
</protein>
<evidence type="ECO:0000259" key="4">
    <source>
        <dbReference type="Pfam" id="PF00465"/>
    </source>
</evidence>
<feature type="non-terminal residue" evidence="6">
    <location>
        <position position="1"/>
    </location>
</feature>
<evidence type="ECO:0000313" key="6">
    <source>
        <dbReference type="EMBL" id="SVE08333.1"/>
    </source>
</evidence>
<dbReference type="Gene3D" id="3.40.50.1970">
    <property type="match status" value="1"/>
</dbReference>
<keyword evidence="2" id="KW-0560">Oxidoreductase</keyword>
<evidence type="ECO:0000256" key="1">
    <source>
        <dbReference type="ARBA" id="ARBA00007358"/>
    </source>
</evidence>
<dbReference type="GO" id="GO:0046872">
    <property type="term" value="F:metal ion binding"/>
    <property type="evidence" value="ECO:0007669"/>
    <property type="project" value="InterPro"/>
</dbReference>
<evidence type="ECO:0000256" key="2">
    <source>
        <dbReference type="ARBA" id="ARBA00023002"/>
    </source>
</evidence>
<dbReference type="PANTHER" id="PTHR11496:SF102">
    <property type="entry name" value="ALCOHOL DEHYDROGENASE 4"/>
    <property type="match status" value="1"/>
</dbReference>
<dbReference type="GO" id="GO:0004022">
    <property type="term" value="F:alcohol dehydrogenase (NAD+) activity"/>
    <property type="evidence" value="ECO:0007669"/>
    <property type="project" value="TreeGrafter"/>
</dbReference>
<name>A0A383AL71_9ZZZZ</name>
<feature type="domain" description="Fe-containing alcohol dehydrogenase-like C-terminal" evidence="5">
    <location>
        <begin position="59"/>
        <end position="244"/>
    </location>
</feature>
<gene>
    <name evidence="6" type="ORF">METZ01_LOCUS461187</name>
</gene>
<dbReference type="Gene3D" id="1.20.1090.10">
    <property type="entry name" value="Dehydroquinate synthase-like - alpha domain"/>
    <property type="match status" value="1"/>
</dbReference>
<sequence>VLSIFIPTTHGTGSEVTKWGTVWNTAEKKKYSISHQDLYPSIAILDANLMSSLPLDISIITTMDALSHSFESIWNKNANQTSIDYAVESICMILRNIESLKQNPSKLETRKILLKASNLAGLAFSNTKTAAAHSISYPLTINYGIPHGIASSLALLPLLRINMTAIEEELDLIRKKLELNDIYDLENLIRIIPDTLQKFNLESWGVNKDHLGELVEQSFTKGRMDNNIVNLSERDVYNILQSIY</sequence>
<dbReference type="InterPro" id="IPR001670">
    <property type="entry name" value="ADH_Fe/GldA"/>
</dbReference>
<evidence type="ECO:0000259" key="5">
    <source>
        <dbReference type="Pfam" id="PF25137"/>
    </source>
</evidence>
<feature type="domain" description="Alcohol dehydrogenase iron-type/glycerol dehydrogenase GldA" evidence="4">
    <location>
        <begin position="4"/>
        <end position="46"/>
    </location>
</feature>
<keyword evidence="3" id="KW-0520">NAD</keyword>
<dbReference type="InterPro" id="IPR039697">
    <property type="entry name" value="Alcohol_dehydrogenase_Fe"/>
</dbReference>
<reference evidence="6" key="1">
    <citation type="submission" date="2018-05" db="EMBL/GenBank/DDBJ databases">
        <authorList>
            <person name="Lanie J.A."/>
            <person name="Ng W.-L."/>
            <person name="Kazmierczak K.M."/>
            <person name="Andrzejewski T.M."/>
            <person name="Davidsen T.M."/>
            <person name="Wayne K.J."/>
            <person name="Tettelin H."/>
            <person name="Glass J.I."/>
            <person name="Rusch D."/>
            <person name="Podicherti R."/>
            <person name="Tsui H.-C.T."/>
            <person name="Winkler M.E."/>
        </authorList>
    </citation>
    <scope>NUCLEOTIDE SEQUENCE</scope>
</reference>
<accession>A0A383AL71</accession>
<dbReference type="PROSITE" id="PS00913">
    <property type="entry name" value="ADH_IRON_1"/>
    <property type="match status" value="1"/>
</dbReference>
<evidence type="ECO:0000256" key="3">
    <source>
        <dbReference type="ARBA" id="ARBA00023027"/>
    </source>
</evidence>
<dbReference type="InterPro" id="IPR056798">
    <property type="entry name" value="ADH_Fe_C"/>
</dbReference>
<comment type="similarity">
    <text evidence="1">Belongs to the iron-containing alcohol dehydrogenase family.</text>
</comment>
<dbReference type="PANTHER" id="PTHR11496">
    <property type="entry name" value="ALCOHOL DEHYDROGENASE"/>
    <property type="match status" value="1"/>
</dbReference>
<dbReference type="AlphaFoldDB" id="A0A383AL71"/>